<dbReference type="EMBL" id="VHIR01000002">
    <property type="protein sequence ID" value="TQE44372.1"/>
    <property type="molecule type" value="Genomic_DNA"/>
</dbReference>
<feature type="transmembrane region" description="Helical" evidence="6">
    <location>
        <begin position="119"/>
        <end position="136"/>
    </location>
</feature>
<dbReference type="STRING" id="1686286.GCA_900092335_00468"/>
<evidence type="ECO:0000256" key="5">
    <source>
        <dbReference type="ARBA" id="ARBA00023136"/>
    </source>
</evidence>
<evidence type="ECO:0000256" key="2">
    <source>
        <dbReference type="ARBA" id="ARBA00022692"/>
    </source>
</evidence>
<dbReference type="RefSeq" id="WP_141628529.1">
    <property type="nucleotide sequence ID" value="NZ_JANIKM010000005.1"/>
</dbReference>
<dbReference type="Pfam" id="PF01578">
    <property type="entry name" value="Cytochrom_C_asm"/>
    <property type="match status" value="1"/>
</dbReference>
<feature type="transmembrane region" description="Helical" evidence="6">
    <location>
        <begin position="268"/>
        <end position="286"/>
    </location>
</feature>
<feature type="transmembrane region" description="Helical" evidence="6">
    <location>
        <begin position="298"/>
        <end position="318"/>
    </location>
</feature>
<keyword evidence="5 6" id="KW-0472">Membrane</keyword>
<dbReference type="InterPro" id="IPR045062">
    <property type="entry name" value="Cyt_c_biogenesis_CcsA/CcmC"/>
</dbReference>
<comment type="caution">
    <text evidence="8">The sequence shown here is derived from an EMBL/GenBank/DDBJ whole genome shotgun (WGS) entry which is preliminary data.</text>
</comment>
<evidence type="ECO:0000313" key="9">
    <source>
        <dbReference type="Proteomes" id="UP000318080"/>
    </source>
</evidence>
<keyword evidence="2 6" id="KW-0812">Transmembrane</keyword>
<name>A0A540R9F4_9CORY</name>
<keyword evidence="3" id="KW-0201">Cytochrome c-type biogenesis</keyword>
<dbReference type="GO" id="GO:0020037">
    <property type="term" value="F:heme binding"/>
    <property type="evidence" value="ECO:0007669"/>
    <property type="project" value="InterPro"/>
</dbReference>
<keyword evidence="4 6" id="KW-1133">Transmembrane helix</keyword>
<dbReference type="NCBIfam" id="TIGR03144">
    <property type="entry name" value="cytochr_II_ccsB"/>
    <property type="match status" value="1"/>
</dbReference>
<proteinExistence type="predicted"/>
<evidence type="ECO:0000256" key="1">
    <source>
        <dbReference type="ARBA" id="ARBA00004141"/>
    </source>
</evidence>
<dbReference type="PANTHER" id="PTHR30071">
    <property type="entry name" value="HEME EXPORTER PROTEIN C"/>
    <property type="match status" value="1"/>
</dbReference>
<organism evidence="8 9">
    <name type="scientific">Corynebacterium phoceense</name>
    <dbReference type="NCBI Taxonomy" id="1686286"/>
    <lineage>
        <taxon>Bacteria</taxon>
        <taxon>Bacillati</taxon>
        <taxon>Actinomycetota</taxon>
        <taxon>Actinomycetes</taxon>
        <taxon>Mycobacteriales</taxon>
        <taxon>Corynebacteriaceae</taxon>
        <taxon>Corynebacterium</taxon>
    </lineage>
</organism>
<accession>A0A540R9F4</accession>
<dbReference type="AlphaFoldDB" id="A0A540R9F4"/>
<dbReference type="GO" id="GO:0005886">
    <property type="term" value="C:plasma membrane"/>
    <property type="evidence" value="ECO:0007669"/>
    <property type="project" value="TreeGrafter"/>
</dbReference>
<gene>
    <name evidence="8" type="primary">ccsB</name>
    <name evidence="8" type="ORF">EJK80_01945</name>
</gene>
<comment type="subcellular location">
    <subcellularLocation>
        <location evidence="1">Membrane</location>
        <topology evidence="1">Multi-pass membrane protein</topology>
    </subcellularLocation>
</comment>
<evidence type="ECO:0000256" key="4">
    <source>
        <dbReference type="ARBA" id="ARBA00022989"/>
    </source>
</evidence>
<evidence type="ECO:0000313" key="8">
    <source>
        <dbReference type="EMBL" id="TQE44372.1"/>
    </source>
</evidence>
<evidence type="ECO:0000256" key="3">
    <source>
        <dbReference type="ARBA" id="ARBA00022748"/>
    </source>
</evidence>
<dbReference type="Proteomes" id="UP000318080">
    <property type="component" value="Unassembled WGS sequence"/>
</dbReference>
<evidence type="ECO:0000259" key="7">
    <source>
        <dbReference type="Pfam" id="PF01578"/>
    </source>
</evidence>
<feature type="transmembrane region" description="Helical" evidence="6">
    <location>
        <begin position="143"/>
        <end position="164"/>
    </location>
</feature>
<sequence length="328" mass="35935">MLVDQNLSNFSDLSFRTALVLYVISLFLSLFYYVRIQAVIDARRALKAAVPAAGQSGGVLLEERPSNLQENAEKAEATANKIGGMLQSLLWIGIAVHVVAIVLRGLSAHRFPFGNLYEYVLMVTAGVMIVSSIALQRKEWRTLWPWILVPVLALMFFGGTKLYAESAPVVPALRSYWLPVHVTVVSLGAAIGLFSGLSSLLSILRSWQPKGKEHGFIGGIVKPLPTATKLDTLAYRTAVITLPTLGLGIVLGAIWAEAAWGRYWGWDPKETVSFATWVLYAAYLHARATPSMRKAAPWINIVAMATMVFNLFFINMVVSGLHSYAGLN</sequence>
<feature type="transmembrane region" description="Helical" evidence="6">
    <location>
        <begin position="89"/>
        <end position="107"/>
    </location>
</feature>
<reference evidence="8 9" key="1">
    <citation type="submission" date="2019-06" db="EMBL/GenBank/DDBJ databases">
        <title>Draft genome of C. phoceense Strain 272.</title>
        <authorList>
            <person name="Pacheco L.G.C."/>
            <person name="Barberis C.M."/>
            <person name="Almuzara M.N."/>
            <person name="Traglia G.M."/>
            <person name="Santos C.S."/>
            <person name="Rocha D.J.P.G."/>
            <person name="Aguiar E.R.G.R."/>
            <person name="Vay C.A."/>
        </authorList>
    </citation>
    <scope>NUCLEOTIDE SEQUENCE [LARGE SCALE GENOMIC DNA]</scope>
    <source>
        <strain evidence="8 9">272</strain>
    </source>
</reference>
<dbReference type="GO" id="GO:0017004">
    <property type="term" value="P:cytochrome complex assembly"/>
    <property type="evidence" value="ECO:0007669"/>
    <property type="project" value="UniProtKB-KW"/>
</dbReference>
<dbReference type="InterPro" id="IPR017562">
    <property type="entry name" value="Cyt_c_biogenesis_CcsA"/>
</dbReference>
<feature type="transmembrane region" description="Helical" evidence="6">
    <location>
        <begin position="233"/>
        <end position="256"/>
    </location>
</feature>
<keyword evidence="9" id="KW-1185">Reference proteome</keyword>
<feature type="transmembrane region" description="Helical" evidence="6">
    <location>
        <begin position="176"/>
        <end position="204"/>
    </location>
</feature>
<evidence type="ECO:0000256" key="6">
    <source>
        <dbReference type="SAM" id="Phobius"/>
    </source>
</evidence>
<dbReference type="InterPro" id="IPR002541">
    <property type="entry name" value="Cyt_c_assembly"/>
</dbReference>
<protein>
    <submittedName>
        <fullName evidence="8">C-type cytochrome biogenesis protein CcsB</fullName>
    </submittedName>
</protein>
<feature type="transmembrane region" description="Helical" evidence="6">
    <location>
        <begin position="13"/>
        <end position="34"/>
    </location>
</feature>
<feature type="domain" description="Cytochrome c assembly protein" evidence="7">
    <location>
        <begin position="114"/>
        <end position="322"/>
    </location>
</feature>
<dbReference type="PANTHER" id="PTHR30071:SF1">
    <property type="entry name" value="CYTOCHROME B_B6 PROTEIN-RELATED"/>
    <property type="match status" value="1"/>
</dbReference>